<name>A0A367GT46_9SPHI</name>
<keyword evidence="3" id="KW-1185">Reference proteome</keyword>
<evidence type="ECO:0000259" key="1">
    <source>
        <dbReference type="Pfam" id="PF00027"/>
    </source>
</evidence>
<reference evidence="2 3" key="1">
    <citation type="submission" date="2018-05" db="EMBL/GenBank/DDBJ databases">
        <title>Mucilaginibacter hurinus sp. nov., isolated from briquette warehouse soil.</title>
        <authorList>
            <person name="Choi L."/>
        </authorList>
    </citation>
    <scope>NUCLEOTIDE SEQUENCE [LARGE SCALE GENOMIC DNA]</scope>
    <source>
        <strain evidence="2 3">ZR32</strain>
    </source>
</reference>
<evidence type="ECO:0000313" key="2">
    <source>
        <dbReference type="EMBL" id="RCH55961.1"/>
    </source>
</evidence>
<dbReference type="CDD" id="cd00038">
    <property type="entry name" value="CAP_ED"/>
    <property type="match status" value="1"/>
</dbReference>
<dbReference type="SUPFAM" id="SSF51206">
    <property type="entry name" value="cAMP-binding domain-like"/>
    <property type="match status" value="1"/>
</dbReference>
<protein>
    <submittedName>
        <fullName evidence="2">Crp/Fnr family transcriptional regulator</fullName>
    </submittedName>
</protein>
<dbReference type="EMBL" id="QGDC01000002">
    <property type="protein sequence ID" value="RCH55961.1"/>
    <property type="molecule type" value="Genomic_DNA"/>
</dbReference>
<evidence type="ECO:0000313" key="3">
    <source>
        <dbReference type="Proteomes" id="UP000253209"/>
    </source>
</evidence>
<comment type="caution">
    <text evidence="2">The sequence shown here is derived from an EMBL/GenBank/DDBJ whole genome shotgun (WGS) entry which is preliminary data.</text>
</comment>
<dbReference type="AlphaFoldDB" id="A0A367GT46"/>
<organism evidence="2 3">
    <name type="scientific">Mucilaginibacter hurinus</name>
    <dbReference type="NCBI Taxonomy" id="2201324"/>
    <lineage>
        <taxon>Bacteria</taxon>
        <taxon>Pseudomonadati</taxon>
        <taxon>Bacteroidota</taxon>
        <taxon>Sphingobacteriia</taxon>
        <taxon>Sphingobacteriales</taxon>
        <taxon>Sphingobacteriaceae</taxon>
        <taxon>Mucilaginibacter</taxon>
    </lineage>
</organism>
<proteinExistence type="predicted"/>
<sequence>MVCTLKSAKVILKINSAIPHPEELAQLKAYFNYVPVLSDAFFEAMLARWYAFDAKRKTLLTSEDDIERYLYFVIKGVQRCYCTHVDKEVTIVFTYPYSFAGVVDSFLLCKPANSNFETLTASRLLRISYRDFMQLADDFPELEKWLRIMSANALSSVLERQKELSIFSATEKLEVLFKRSPHLFNLIPDKYIASYIGVDKATLSKMLNKIRL</sequence>
<dbReference type="InterPro" id="IPR018490">
    <property type="entry name" value="cNMP-bd_dom_sf"/>
</dbReference>
<dbReference type="Proteomes" id="UP000253209">
    <property type="component" value="Unassembled WGS sequence"/>
</dbReference>
<dbReference type="Gene3D" id="2.60.120.10">
    <property type="entry name" value="Jelly Rolls"/>
    <property type="match status" value="1"/>
</dbReference>
<dbReference type="InterPro" id="IPR000595">
    <property type="entry name" value="cNMP-bd_dom"/>
</dbReference>
<accession>A0A367GT46</accession>
<feature type="domain" description="Cyclic nucleotide-binding" evidence="1">
    <location>
        <begin position="55"/>
        <end position="137"/>
    </location>
</feature>
<gene>
    <name evidence="2" type="ORF">DJ568_04200</name>
</gene>
<dbReference type="InterPro" id="IPR014710">
    <property type="entry name" value="RmlC-like_jellyroll"/>
</dbReference>
<dbReference type="Pfam" id="PF00027">
    <property type="entry name" value="cNMP_binding"/>
    <property type="match status" value="1"/>
</dbReference>